<name>A0A0J9VA79_PLAVI</name>
<evidence type="ECO:0000313" key="3">
    <source>
        <dbReference type="EMBL" id="KMZ82978.1"/>
    </source>
</evidence>
<organism evidence="3 4">
    <name type="scientific">Plasmodium vivax India VII</name>
    <dbReference type="NCBI Taxonomy" id="1077284"/>
    <lineage>
        <taxon>Eukaryota</taxon>
        <taxon>Sar</taxon>
        <taxon>Alveolata</taxon>
        <taxon>Apicomplexa</taxon>
        <taxon>Aconoidasida</taxon>
        <taxon>Haemosporida</taxon>
        <taxon>Plasmodiidae</taxon>
        <taxon>Plasmodium</taxon>
        <taxon>Plasmodium (Plasmodium)</taxon>
    </lineage>
</organism>
<evidence type="ECO:0000313" key="4">
    <source>
        <dbReference type="Proteomes" id="UP000053562"/>
    </source>
</evidence>
<evidence type="ECO:0000256" key="2">
    <source>
        <dbReference type="SAM" id="MobiDB-lite"/>
    </source>
</evidence>
<evidence type="ECO:0000256" key="1">
    <source>
        <dbReference type="SAM" id="Coils"/>
    </source>
</evidence>
<dbReference type="EMBL" id="KQ234152">
    <property type="protein sequence ID" value="KMZ82978.1"/>
    <property type="molecule type" value="Genomic_DNA"/>
</dbReference>
<dbReference type="InterPro" id="IPR008780">
    <property type="entry name" value="Plasmodium_Vir"/>
</dbReference>
<gene>
    <name evidence="3" type="ORF">PVIIG_05273</name>
</gene>
<proteinExistence type="predicted"/>
<dbReference type="Proteomes" id="UP000053562">
    <property type="component" value="Unassembled WGS sequence"/>
</dbReference>
<reference evidence="3 4" key="1">
    <citation type="submission" date="2011-08" db="EMBL/GenBank/DDBJ databases">
        <title>The Genome Sequence of Plasmodium vivax India VII.</title>
        <authorList>
            <consortium name="The Broad Institute Genome Sequencing Platform"/>
            <consortium name="The Broad Institute Genome Sequencing Center for Infectious Disease"/>
            <person name="Neafsey D."/>
            <person name="Carlton J."/>
            <person name="Barnwell J."/>
            <person name="Collins W."/>
            <person name="Escalante A."/>
            <person name="Mullikin J."/>
            <person name="Saul A."/>
            <person name="Guigo R."/>
            <person name="Camara F."/>
            <person name="Young S.K."/>
            <person name="Zeng Q."/>
            <person name="Gargeya S."/>
            <person name="Fitzgerald M."/>
            <person name="Haas B."/>
            <person name="Abouelleil A."/>
            <person name="Alvarado L."/>
            <person name="Arachchi H.M."/>
            <person name="Berlin A."/>
            <person name="Brown A."/>
            <person name="Chapman S.B."/>
            <person name="Chen Z."/>
            <person name="Dunbar C."/>
            <person name="Freedman E."/>
            <person name="Gearin G."/>
            <person name="Gellesch M."/>
            <person name="Goldberg J."/>
            <person name="Griggs A."/>
            <person name="Gujja S."/>
            <person name="Heiman D."/>
            <person name="Howarth C."/>
            <person name="Larson L."/>
            <person name="Lui A."/>
            <person name="MacDonald P.J.P."/>
            <person name="Montmayeur A."/>
            <person name="Murphy C."/>
            <person name="Neiman D."/>
            <person name="Pearson M."/>
            <person name="Priest M."/>
            <person name="Roberts A."/>
            <person name="Saif S."/>
            <person name="Shea T."/>
            <person name="Shenoy N."/>
            <person name="Sisk P."/>
            <person name="Stolte C."/>
            <person name="Sykes S."/>
            <person name="Wortman J."/>
            <person name="Nusbaum C."/>
            <person name="Birren B."/>
        </authorList>
    </citation>
    <scope>NUCLEOTIDE SEQUENCE [LARGE SCALE GENOMIC DNA]</scope>
    <source>
        <strain evidence="3 4">India VII</strain>
    </source>
</reference>
<protein>
    <submittedName>
        <fullName evidence="3">Uncharacterized protein</fullName>
    </submittedName>
</protein>
<dbReference type="Pfam" id="PF05795">
    <property type="entry name" value="Plasmodium_Vir"/>
    <property type="match status" value="1"/>
</dbReference>
<feature type="region of interest" description="Disordered" evidence="2">
    <location>
        <begin position="270"/>
        <end position="292"/>
    </location>
</feature>
<keyword evidence="1" id="KW-0175">Coiled coil</keyword>
<accession>A0A0J9VA79</accession>
<feature type="coiled-coil region" evidence="1">
    <location>
        <begin position="223"/>
        <end position="256"/>
    </location>
</feature>
<sequence length="426" mass="50104">MPNDPLKPKPEYFGFDFYIKVRDTFKRSERADDNQERFSKIIEKVTYKPSALNWSDEIFTYLHKYLTTYNGYMGFGVEDYCRYINYWINGKVRESKYQKYRDHFKIFEDFVHNYAYEKQGNHTASCKSYIHKMEDADYNRMETLYKFYTFYDKLNLYARSVSNPECDNLSYYIALYNDVINDYYDNYRDLYNKINHVKNLIVSLVSNPTLSCKRYANFHAATNFLLDEQLKKEQARKEALEREQAEKAALAREQAEKAALARTQELEIESSRRIQPMQKTTEELQAGLRQGDTRMGVELEDLRTSRNLRVQEHSHVLSYPERSHNLGKLTEYRESSLSEQDEGQFEGVVSQSESEGTPKDSSFLSSLRIPRSITGVLGEIDPVPVVGVSEEEEDAHTEYHVVSMDNSWEDFQDMKIMMLGILDMVQ</sequence>
<dbReference type="AlphaFoldDB" id="A0A0J9VA79"/>
<feature type="compositionally biased region" description="Polar residues" evidence="2">
    <location>
        <begin position="349"/>
        <end position="363"/>
    </location>
</feature>
<feature type="region of interest" description="Disordered" evidence="2">
    <location>
        <begin position="333"/>
        <end position="363"/>
    </location>
</feature>